<dbReference type="HOGENOM" id="CLU_033226_0_0_4"/>
<dbReference type="RefSeq" id="WP_013147699.1">
    <property type="nucleotide sequence ID" value="NC_014207.1"/>
</dbReference>
<dbReference type="eggNOG" id="COG3144">
    <property type="taxonomic scope" value="Bacteria"/>
</dbReference>
<dbReference type="AlphaFoldDB" id="D7DQ12"/>
<dbReference type="STRING" id="666681.M301_0999"/>
<dbReference type="Gene3D" id="3.30.750.140">
    <property type="match status" value="1"/>
</dbReference>
<dbReference type="Pfam" id="PF02120">
    <property type="entry name" value="Flg_hook"/>
    <property type="match status" value="1"/>
</dbReference>
<proteinExistence type="predicted"/>
<dbReference type="OrthoDB" id="5296742at2"/>
<sequence length="321" mass="35000">MLKQADIASIQPVARILPILAVDSIGSIRQELDDRATQFVKGQEYFAHVLSKVGDTAYNVKVESGSLKGTILKMDLGTAAKAGQLLTLRYMHDSPVPTFLLTATPSNAAGSTTEISTAANLIGHYLKQAESDGVTSRFQATAVMTNSPSNPQVMAHDLKNAVSNSGLFYESHLSDLVQSNQSLAAIKQEPQNQANSPIANLMSQQLAILENQRMSWHGEVWPGQKMDWDVYQQQKNADGKQPSNQSQADQNRPITSEMTLHLPHLGKVSARISLTDGRMRVNILAEHPETLEMLTAKRLGLAEAIGKNGQQLDALTVVRHE</sequence>
<dbReference type="EMBL" id="CP002056">
    <property type="protein sequence ID" value="ADI29383.1"/>
    <property type="molecule type" value="Genomic_DNA"/>
</dbReference>
<dbReference type="InterPro" id="IPR038610">
    <property type="entry name" value="FliK-like_C_sf"/>
</dbReference>
<dbReference type="Proteomes" id="UP000000383">
    <property type="component" value="Chromosome"/>
</dbReference>
<evidence type="ECO:0000259" key="1">
    <source>
        <dbReference type="Pfam" id="PF02120"/>
    </source>
</evidence>
<accession>D7DQ12</accession>
<reference evidence="3" key="1">
    <citation type="submission" date="2010-05" db="EMBL/GenBank/DDBJ databases">
        <title>Complete sequence of Methylotenera sp. 301.</title>
        <authorList>
            <person name="Lucas S."/>
            <person name="Copeland A."/>
            <person name="Lapidus A."/>
            <person name="Cheng J.-F."/>
            <person name="Bruce D."/>
            <person name="Goodwin L."/>
            <person name="Pitluck S."/>
            <person name="Clum A."/>
            <person name="Land M."/>
            <person name="Hauser L."/>
            <person name="Kyrpides N."/>
            <person name="Ivanova N."/>
            <person name="Chistoservova L."/>
            <person name="Kalyuzhnaya M."/>
            <person name="Woyke T."/>
        </authorList>
    </citation>
    <scope>NUCLEOTIDE SEQUENCE [LARGE SCALE GENOMIC DNA]</scope>
    <source>
        <strain evidence="3">301</strain>
    </source>
</reference>
<organism evidence="2 3">
    <name type="scientific">Methylotenera versatilis (strain 301)</name>
    <dbReference type="NCBI Taxonomy" id="666681"/>
    <lineage>
        <taxon>Bacteria</taxon>
        <taxon>Pseudomonadati</taxon>
        <taxon>Pseudomonadota</taxon>
        <taxon>Betaproteobacteria</taxon>
        <taxon>Nitrosomonadales</taxon>
        <taxon>Methylophilaceae</taxon>
        <taxon>Methylotenera</taxon>
    </lineage>
</organism>
<gene>
    <name evidence="2" type="ordered locus">M301_0999</name>
</gene>
<protein>
    <recommendedName>
        <fullName evidence="1">Flagellar hook-length control protein-like C-terminal domain-containing protein</fullName>
    </recommendedName>
</protein>
<dbReference type="KEGG" id="meh:M301_0999"/>
<keyword evidence="3" id="KW-1185">Reference proteome</keyword>
<name>D7DQ12_METV0</name>
<reference evidence="2 3" key="2">
    <citation type="journal article" date="2011" name="J. Bacteriol.">
        <title>Genomes of three methylotrophs from a single niche uncover genetic and metabolic divergence of Methylophilaceae.</title>
        <authorList>
            <person name="Lapidus A."/>
            <person name="Clum A."/>
            <person name="Labutti K."/>
            <person name="Kaluzhnaya M.G."/>
            <person name="Lim S."/>
            <person name="Beck D.A."/>
            <person name="Glavina Del Rio T."/>
            <person name="Nolan M."/>
            <person name="Mavromatis K."/>
            <person name="Huntemann M."/>
            <person name="Lucas S."/>
            <person name="Lidstrom M.E."/>
            <person name="Ivanova N."/>
            <person name="Chistoserdova L."/>
        </authorList>
    </citation>
    <scope>NUCLEOTIDE SEQUENCE [LARGE SCALE GENOMIC DNA]</scope>
    <source>
        <strain evidence="2 3">301</strain>
    </source>
</reference>
<feature type="domain" description="Flagellar hook-length control protein-like C-terminal" evidence="1">
    <location>
        <begin position="246"/>
        <end position="318"/>
    </location>
</feature>
<evidence type="ECO:0000313" key="2">
    <source>
        <dbReference type="EMBL" id="ADI29383.1"/>
    </source>
</evidence>
<dbReference type="InterPro" id="IPR021136">
    <property type="entry name" value="Flagellar_hook_control-like_C"/>
</dbReference>
<evidence type="ECO:0000313" key="3">
    <source>
        <dbReference type="Proteomes" id="UP000000383"/>
    </source>
</evidence>